<evidence type="ECO:0000313" key="1">
    <source>
        <dbReference type="EMBL" id="MPM51879.1"/>
    </source>
</evidence>
<sequence>MRKAEIVKLVEALLGLFRREVLQHGDFQRELLDFFLTQVFVYDGSRLGSEGDDDGRGLFSGIKLYLFCHNSLFLFQPCAQELRHDIGVSRREFLNLTL</sequence>
<gene>
    <name evidence="1" type="ORF">SDC9_98630</name>
</gene>
<dbReference type="EMBL" id="VSSQ01013611">
    <property type="protein sequence ID" value="MPM51879.1"/>
    <property type="molecule type" value="Genomic_DNA"/>
</dbReference>
<protein>
    <submittedName>
        <fullName evidence="1">Uncharacterized protein</fullName>
    </submittedName>
</protein>
<accession>A0A645AFB7</accession>
<name>A0A645AFB7_9ZZZZ</name>
<dbReference type="AlphaFoldDB" id="A0A645AFB7"/>
<comment type="caution">
    <text evidence="1">The sequence shown here is derived from an EMBL/GenBank/DDBJ whole genome shotgun (WGS) entry which is preliminary data.</text>
</comment>
<organism evidence="1">
    <name type="scientific">bioreactor metagenome</name>
    <dbReference type="NCBI Taxonomy" id="1076179"/>
    <lineage>
        <taxon>unclassified sequences</taxon>
        <taxon>metagenomes</taxon>
        <taxon>ecological metagenomes</taxon>
    </lineage>
</organism>
<proteinExistence type="predicted"/>
<reference evidence="1" key="1">
    <citation type="submission" date="2019-08" db="EMBL/GenBank/DDBJ databases">
        <authorList>
            <person name="Kucharzyk K."/>
            <person name="Murdoch R.W."/>
            <person name="Higgins S."/>
            <person name="Loffler F."/>
        </authorList>
    </citation>
    <scope>NUCLEOTIDE SEQUENCE</scope>
</reference>